<sequence length="69" mass="8139">MNVVIRSLDHHQRPAGFIRNHFDIMPGQKPANPGSRSFGVRFFSRKMTRQKLHLTMRMQTSINPVFFLR</sequence>
<evidence type="ECO:0000313" key="1">
    <source>
        <dbReference type="EMBL" id="QEA08152.1"/>
    </source>
</evidence>
<gene>
    <name evidence="1" type="ORF">KBTEX_04531</name>
</gene>
<protein>
    <submittedName>
        <fullName evidence="1">Uncharacterized protein</fullName>
    </submittedName>
</protein>
<organism evidence="1">
    <name type="scientific">uncultured organism</name>
    <dbReference type="NCBI Taxonomy" id="155900"/>
    <lineage>
        <taxon>unclassified sequences</taxon>
        <taxon>environmental samples</taxon>
    </lineage>
</organism>
<dbReference type="AlphaFoldDB" id="A0A5B8RK48"/>
<dbReference type="EMBL" id="MN080067">
    <property type="protein sequence ID" value="QEA08152.1"/>
    <property type="molecule type" value="Genomic_DNA"/>
</dbReference>
<reference evidence="1" key="1">
    <citation type="submission" date="2019-06" db="EMBL/GenBank/DDBJ databases">
        <authorList>
            <person name="Murdoch R.W."/>
            <person name="Fathepure B."/>
        </authorList>
    </citation>
    <scope>NUCLEOTIDE SEQUENCE</scope>
</reference>
<accession>A0A5B8RK48</accession>
<name>A0A5B8RK48_9ZZZZ</name>
<proteinExistence type="predicted"/>